<comment type="caution">
    <text evidence="1">The sequence shown here is derived from an EMBL/GenBank/DDBJ whole genome shotgun (WGS) entry which is preliminary data.</text>
</comment>
<gene>
    <name evidence="1" type="ORF">BU25DRAFT_415720</name>
</gene>
<reference evidence="1" key="1">
    <citation type="journal article" date="2020" name="Stud. Mycol.">
        <title>101 Dothideomycetes genomes: a test case for predicting lifestyles and emergence of pathogens.</title>
        <authorList>
            <person name="Haridas S."/>
            <person name="Albert R."/>
            <person name="Binder M."/>
            <person name="Bloem J."/>
            <person name="Labutti K."/>
            <person name="Salamov A."/>
            <person name="Andreopoulos B."/>
            <person name="Baker S."/>
            <person name="Barry K."/>
            <person name="Bills G."/>
            <person name="Bluhm B."/>
            <person name="Cannon C."/>
            <person name="Castanera R."/>
            <person name="Culley D."/>
            <person name="Daum C."/>
            <person name="Ezra D."/>
            <person name="Gonzalez J."/>
            <person name="Henrissat B."/>
            <person name="Kuo A."/>
            <person name="Liang C."/>
            <person name="Lipzen A."/>
            <person name="Lutzoni F."/>
            <person name="Magnuson J."/>
            <person name="Mondo S."/>
            <person name="Nolan M."/>
            <person name="Ohm R."/>
            <person name="Pangilinan J."/>
            <person name="Park H.-J."/>
            <person name="Ramirez L."/>
            <person name="Alfaro M."/>
            <person name="Sun H."/>
            <person name="Tritt A."/>
            <person name="Yoshinaga Y."/>
            <person name="Zwiers L.-H."/>
            <person name="Turgeon B."/>
            <person name="Goodwin S."/>
            <person name="Spatafora J."/>
            <person name="Crous P."/>
            <person name="Grigoriev I."/>
        </authorList>
    </citation>
    <scope>NUCLEOTIDE SEQUENCE</scope>
    <source>
        <strain evidence="1">CBS 525.71</strain>
    </source>
</reference>
<name>A0ACB6RL98_9PLEO</name>
<accession>A0ACB6RL98</accession>
<keyword evidence="2" id="KW-1185">Reference proteome</keyword>
<organism evidence="1 2">
    <name type="scientific">Macroventuria anomochaeta</name>
    <dbReference type="NCBI Taxonomy" id="301207"/>
    <lineage>
        <taxon>Eukaryota</taxon>
        <taxon>Fungi</taxon>
        <taxon>Dikarya</taxon>
        <taxon>Ascomycota</taxon>
        <taxon>Pezizomycotina</taxon>
        <taxon>Dothideomycetes</taxon>
        <taxon>Pleosporomycetidae</taxon>
        <taxon>Pleosporales</taxon>
        <taxon>Pleosporineae</taxon>
        <taxon>Didymellaceae</taxon>
        <taxon>Macroventuria</taxon>
    </lineage>
</organism>
<sequence>MPRIISEHSHRDVPWTRVRDLEMLPCPRLRNSQPAFDQLHHAVSFESLILEE</sequence>
<proteinExistence type="predicted"/>
<dbReference type="Proteomes" id="UP000799754">
    <property type="component" value="Unassembled WGS sequence"/>
</dbReference>
<evidence type="ECO:0000313" key="1">
    <source>
        <dbReference type="EMBL" id="KAF2621878.1"/>
    </source>
</evidence>
<dbReference type="EMBL" id="MU006750">
    <property type="protein sequence ID" value="KAF2621878.1"/>
    <property type="molecule type" value="Genomic_DNA"/>
</dbReference>
<protein>
    <submittedName>
        <fullName evidence="1">Uncharacterized protein</fullName>
    </submittedName>
</protein>
<evidence type="ECO:0000313" key="2">
    <source>
        <dbReference type="Proteomes" id="UP000799754"/>
    </source>
</evidence>